<dbReference type="AlphaFoldDB" id="A0A6V7V7P1"/>
<comment type="caution">
    <text evidence="1">The sequence shown here is derived from an EMBL/GenBank/DDBJ whole genome shotgun (WGS) entry which is preliminary data.</text>
</comment>
<dbReference type="Proteomes" id="UP000580250">
    <property type="component" value="Unassembled WGS sequence"/>
</dbReference>
<organism evidence="1 2">
    <name type="scientific">Meloidogyne enterolobii</name>
    <name type="common">Root-knot nematode worm</name>
    <name type="synonym">Meloidogyne mayaguensis</name>
    <dbReference type="NCBI Taxonomy" id="390850"/>
    <lineage>
        <taxon>Eukaryota</taxon>
        <taxon>Metazoa</taxon>
        <taxon>Ecdysozoa</taxon>
        <taxon>Nematoda</taxon>
        <taxon>Chromadorea</taxon>
        <taxon>Rhabditida</taxon>
        <taxon>Tylenchina</taxon>
        <taxon>Tylenchomorpha</taxon>
        <taxon>Tylenchoidea</taxon>
        <taxon>Meloidogynidae</taxon>
        <taxon>Meloidogyninae</taxon>
        <taxon>Meloidogyne</taxon>
    </lineage>
</organism>
<sequence>MYPILKPDTAPELNLDVLLSVAEKLLFSPDNDFRLDLRDPNADVINFMFAGPICRLAFFIQFRRLVKLSVNLTEIELSCPTPIQGVRGVLANNKEFFQGPFVVSDQFFLVLFLKGILQPKFVDSFFKFGLKCNGRESSTTGDGSQPSNSLDDVQNTFLESQAESLVRLFFFRGSPESISRIPKEDFEHCSLELDFVKIQDDTSIFKHITRILNLNATTLLLDISSEFHNCVSSFNRPKVFAGRTLFATLSYTIDAIYSESVTRYDFPFDQFTLLLFYVADCCPNLKAMNVHFQLQGEFSDDDFKVLSKWLSNTFKEFISGGVLSSMGLNCDLTISFRVFFPESTLMEAVKMEHELVKMGEQKQMEGSTADLDVPDTYTISRQIKIQENPPISIVYSLIGIEDDSTNNDWDGFHGNMPIIDHFPLVALEDVDFVGANYQQNSQSDYDSG</sequence>
<accession>A0A6V7V7P1</accession>
<evidence type="ECO:0000313" key="1">
    <source>
        <dbReference type="EMBL" id="CAD2170985.1"/>
    </source>
</evidence>
<protein>
    <submittedName>
        <fullName evidence="1">Uncharacterized protein</fullName>
    </submittedName>
</protein>
<gene>
    <name evidence="1" type="ORF">MENT_LOCUS22417</name>
</gene>
<dbReference type="OrthoDB" id="5778220at2759"/>
<reference evidence="1 2" key="1">
    <citation type="submission" date="2020-08" db="EMBL/GenBank/DDBJ databases">
        <authorList>
            <person name="Koutsovoulos G."/>
            <person name="Danchin GJ E."/>
        </authorList>
    </citation>
    <scope>NUCLEOTIDE SEQUENCE [LARGE SCALE GENOMIC DNA]</scope>
</reference>
<dbReference type="EMBL" id="CAJEWN010000176">
    <property type="protein sequence ID" value="CAD2170985.1"/>
    <property type="molecule type" value="Genomic_DNA"/>
</dbReference>
<proteinExistence type="predicted"/>
<name>A0A6V7V7P1_MELEN</name>
<evidence type="ECO:0000313" key="2">
    <source>
        <dbReference type="Proteomes" id="UP000580250"/>
    </source>
</evidence>